<dbReference type="InterPro" id="IPR036890">
    <property type="entry name" value="HATPase_C_sf"/>
</dbReference>
<dbReference type="InterPro" id="IPR013506">
    <property type="entry name" value="Topo_IIA_bsu_dom2"/>
</dbReference>
<evidence type="ECO:0000256" key="4">
    <source>
        <dbReference type="ARBA" id="ARBA00011080"/>
    </source>
</evidence>
<dbReference type="PROSITE" id="PS00177">
    <property type="entry name" value="TOPOISOMERASE_II"/>
    <property type="match status" value="1"/>
</dbReference>
<evidence type="ECO:0000256" key="3">
    <source>
        <dbReference type="ARBA" id="ARBA00001946"/>
    </source>
</evidence>
<evidence type="ECO:0000256" key="7">
    <source>
        <dbReference type="ARBA" id="ARBA00022741"/>
    </source>
</evidence>
<dbReference type="SUPFAM" id="SSF55874">
    <property type="entry name" value="ATPase domain of HSP90 chaperone/DNA topoisomerase II/histidine kinase"/>
    <property type="match status" value="1"/>
</dbReference>
<comment type="similarity">
    <text evidence="4">Belongs to the type II topoisomerase family.</text>
</comment>
<dbReference type="InterPro" id="IPR013759">
    <property type="entry name" value="Topo_IIA_B_C"/>
</dbReference>
<evidence type="ECO:0000256" key="8">
    <source>
        <dbReference type="ARBA" id="ARBA00022840"/>
    </source>
</evidence>
<evidence type="ECO:0000256" key="5">
    <source>
        <dbReference type="ARBA" id="ARBA00012895"/>
    </source>
</evidence>
<evidence type="ECO:0000313" key="15">
    <source>
        <dbReference type="EMBL" id="QHS97205.1"/>
    </source>
</evidence>
<dbReference type="PRINTS" id="PR01158">
    <property type="entry name" value="TOPISMRASEII"/>
</dbReference>
<dbReference type="PANTHER" id="PTHR10169">
    <property type="entry name" value="DNA TOPOISOMERASE/GYRASE"/>
    <property type="match status" value="1"/>
</dbReference>
<dbReference type="Pfam" id="PF00204">
    <property type="entry name" value="DNA_gyraseB"/>
    <property type="match status" value="1"/>
</dbReference>
<sequence>MSSKDLSQTYQKKTDIEHIKDAPDTYIGSVEPDSVKNWSFNGDNISYNTYDWVPGLYKLFDEGIVNCRDHVIRLQQWKKEKRKNICPVTTIDITVDKQTGMITMLNDGNGIDVEKHPEHKIWIPQMIFGELRTSTNYDKTEKKIVGGKNGFGFKLVLIYSKYGRIETVDHIRKKKYTQEFKNNLDEICKPIIKKCIKKPYTKVEFLPDYERFGMQDGLTDDMYNLFKKRVYDIAAVTGKKIRVRFNGEEVPIKTFENYISMYIGEKEETKRIYEKYSDRWEYAVCLTPQDEFTHVSFVNGVYTSKGGKHVEYILNQIVKKISEYIKKKKKITVKPMTIKEQLMIFVNCVIENPSFDSQTKDYMNTPVSRFGSKCEVSDKVINKLIKFGVVDSAISLTEIKDKKSAKKTDGRKTRNIRGIPKLIDANKAGTSKSGDCTLILCEGDSAKAGIVSGLSKEDRDYYGVFPLKGKLLNTLDAPQKKINDNVEITNIKKILGLETNKSYAELEIRKKSLRYGKVLIMTDQDLDGAHIKGLCINMFQSQWRELVKVSNFIGFMNTPILKATKGKKVKSFYNEADYKKWKNKNNGGKGWKIKYYKGLGTSTAKEFKEYFAQKKVVMFSHSGLTCDNAIDKVFNKKRADDRKEWLGKYDRESVLNVDESNIPYSDFVDMEMIHFSKYDCERSIPNAMDGLKISTRKILFAAKKRNLVNEIKVAQFAGYVSEHACYHHGEMSLNKAIIGLAQEYVGSNNINILMPNGQFGTRLQGGKDHASERYIFTQLNSLSKYIYIEADDNVLNYLDDDGTMVEPDMYAPIIPMCIVNGGKGIGTGFSYDGLSYNPLQIVQYLKYKLNGDEEKCDDIEFMPYYEGFTGEVNKLTDTKYLIKGTHKIISSDSVRVTELPIGLWTDDYKQHLESLMDEGKKGKKPLIKTFNDMSTDSQIDFTIKFNSGVLQKLAPENSDYGCSLLEKKLKLYTTKNTTNMHLFDSKQQLKKYTSVNDIIDIYYYYRHRIYIKRKNFLVAKLTKEVQVLSNKARFIKEQCDDIIDLRRKKKQEVITMLDERGYDIIDEDNEYKYLRTMKIEDVEEENMEKLLRQRDIKIKELNSLKKTTIEAMWKNELDLFVEKYQEYKCERASRLLGKEIKKRRRKKVKLTKN</sequence>
<dbReference type="PANTHER" id="PTHR10169:SF38">
    <property type="entry name" value="DNA TOPOISOMERASE 2"/>
    <property type="match status" value="1"/>
</dbReference>
<dbReference type="InterPro" id="IPR020568">
    <property type="entry name" value="Ribosomal_Su5_D2-typ_SF"/>
</dbReference>
<protein>
    <recommendedName>
        <fullName evidence="5">DNA topoisomerase (ATP-hydrolyzing)</fullName>
        <ecNumber evidence="5">5.6.2.2</ecNumber>
    </recommendedName>
</protein>
<dbReference type="InterPro" id="IPR001241">
    <property type="entry name" value="Topo_IIA"/>
</dbReference>
<evidence type="ECO:0000256" key="12">
    <source>
        <dbReference type="ARBA" id="ARBA00023235"/>
    </source>
</evidence>
<comment type="cofactor">
    <cofactor evidence="3">
        <name>Mg(2+)</name>
        <dbReference type="ChEBI" id="CHEBI:18420"/>
    </cofactor>
</comment>
<comment type="catalytic activity">
    <reaction evidence="1">
        <text>ATP-dependent breakage, passage and rejoining of double-stranded DNA.</text>
        <dbReference type="EC" id="5.6.2.2"/>
    </reaction>
</comment>
<dbReference type="SUPFAM" id="SSF54211">
    <property type="entry name" value="Ribosomal protein S5 domain 2-like"/>
    <property type="match status" value="1"/>
</dbReference>
<dbReference type="InterPro" id="IPR013758">
    <property type="entry name" value="Topo_IIA_A/C_ab"/>
</dbReference>
<dbReference type="InterPro" id="IPR018522">
    <property type="entry name" value="TopoIIA_CS"/>
</dbReference>
<organism evidence="15">
    <name type="scientific">viral metagenome</name>
    <dbReference type="NCBI Taxonomy" id="1070528"/>
    <lineage>
        <taxon>unclassified sequences</taxon>
        <taxon>metagenomes</taxon>
        <taxon>organismal metagenomes</taxon>
    </lineage>
</organism>
<dbReference type="FunFam" id="3.40.50.670:FF:000001">
    <property type="entry name" value="DNA topoisomerase 2"/>
    <property type="match status" value="1"/>
</dbReference>
<keyword evidence="12" id="KW-0413">Isomerase</keyword>
<keyword evidence="6" id="KW-0479">Metal-binding</keyword>
<accession>A0A6C0BXP1</accession>
<dbReference type="AlphaFoldDB" id="A0A6C0BXP1"/>
<dbReference type="InterPro" id="IPR013760">
    <property type="entry name" value="Topo_IIA-like_dom_sf"/>
</dbReference>
<dbReference type="InterPro" id="IPR006171">
    <property type="entry name" value="TOPRIM_dom"/>
</dbReference>
<dbReference type="Pfam" id="PF00521">
    <property type="entry name" value="DNA_topoisoIV"/>
    <property type="match status" value="1"/>
</dbReference>
<dbReference type="Gene3D" id="3.40.50.670">
    <property type="match status" value="1"/>
</dbReference>
<dbReference type="Pfam" id="PF01751">
    <property type="entry name" value="Toprim"/>
    <property type="match status" value="1"/>
</dbReference>
<dbReference type="GO" id="GO:0005634">
    <property type="term" value="C:nucleus"/>
    <property type="evidence" value="ECO:0007669"/>
    <property type="project" value="TreeGrafter"/>
</dbReference>
<evidence type="ECO:0000256" key="6">
    <source>
        <dbReference type="ARBA" id="ARBA00022723"/>
    </source>
</evidence>
<keyword evidence="11" id="KW-0238">DNA-binding</keyword>
<keyword evidence="9" id="KW-0460">Magnesium</keyword>
<dbReference type="InterPro" id="IPR001154">
    <property type="entry name" value="TopoII_euk"/>
</dbReference>
<evidence type="ECO:0000256" key="9">
    <source>
        <dbReference type="ARBA" id="ARBA00022842"/>
    </source>
</evidence>
<evidence type="ECO:0000256" key="1">
    <source>
        <dbReference type="ARBA" id="ARBA00000185"/>
    </source>
</evidence>
<dbReference type="CDD" id="cd03481">
    <property type="entry name" value="TopoIIA_Trans_ScTopoIIA"/>
    <property type="match status" value="1"/>
</dbReference>
<dbReference type="Gene3D" id="3.30.230.10">
    <property type="match status" value="1"/>
</dbReference>
<keyword evidence="8" id="KW-0067">ATP-binding</keyword>
<dbReference type="GO" id="GO:0000712">
    <property type="term" value="P:resolution of meiotic recombination intermediates"/>
    <property type="evidence" value="ECO:0007669"/>
    <property type="project" value="TreeGrafter"/>
</dbReference>
<keyword evidence="10" id="KW-0799">Topoisomerase</keyword>
<evidence type="ECO:0000256" key="11">
    <source>
        <dbReference type="ARBA" id="ARBA00023125"/>
    </source>
</evidence>
<dbReference type="Gene3D" id="3.90.199.10">
    <property type="entry name" value="Topoisomerase II, domain 5"/>
    <property type="match status" value="1"/>
</dbReference>
<name>A0A6C0BXP1_9ZZZZ</name>
<dbReference type="SMART" id="SM00434">
    <property type="entry name" value="TOP4c"/>
    <property type="match status" value="1"/>
</dbReference>
<dbReference type="InterPro" id="IPR002205">
    <property type="entry name" value="Topo_IIA_dom_A"/>
</dbReference>
<comment type="cofactor">
    <cofactor evidence="2">
        <name>Ca(2+)</name>
        <dbReference type="ChEBI" id="CHEBI:29108"/>
    </cofactor>
</comment>
<dbReference type="GO" id="GO:0003918">
    <property type="term" value="F:DNA topoisomerase type II (double strand cut, ATP-hydrolyzing) activity"/>
    <property type="evidence" value="ECO:0007669"/>
    <property type="project" value="UniProtKB-EC"/>
</dbReference>
<evidence type="ECO:0000256" key="10">
    <source>
        <dbReference type="ARBA" id="ARBA00023029"/>
    </source>
</evidence>
<dbReference type="Gene3D" id="3.30.565.10">
    <property type="entry name" value="Histidine kinase-like ATPase, C-terminal domain"/>
    <property type="match status" value="1"/>
</dbReference>
<dbReference type="GO" id="GO:0005524">
    <property type="term" value="F:ATP binding"/>
    <property type="evidence" value="ECO:0007669"/>
    <property type="project" value="UniProtKB-KW"/>
</dbReference>
<dbReference type="SUPFAM" id="SSF56719">
    <property type="entry name" value="Type II DNA topoisomerase"/>
    <property type="match status" value="1"/>
</dbReference>
<dbReference type="InterPro" id="IPR050634">
    <property type="entry name" value="DNA_Topoisomerase_II"/>
</dbReference>
<dbReference type="GO" id="GO:0003677">
    <property type="term" value="F:DNA binding"/>
    <property type="evidence" value="ECO:0007669"/>
    <property type="project" value="UniProtKB-KW"/>
</dbReference>
<feature type="domain" description="Toprim" evidence="13">
    <location>
        <begin position="436"/>
        <end position="554"/>
    </location>
</feature>
<proteinExistence type="inferred from homology"/>
<dbReference type="GO" id="GO:0046872">
    <property type="term" value="F:metal ion binding"/>
    <property type="evidence" value="ECO:0007669"/>
    <property type="project" value="UniProtKB-KW"/>
</dbReference>
<dbReference type="InterPro" id="IPR013757">
    <property type="entry name" value="Topo_IIA_A_a_sf"/>
</dbReference>
<dbReference type="Gene3D" id="3.30.1360.40">
    <property type="match status" value="1"/>
</dbReference>
<feature type="domain" description="Topo IIA-type catalytic" evidence="14">
    <location>
        <begin position="684"/>
        <end position="1117"/>
    </location>
</feature>
<dbReference type="GO" id="GO:0006265">
    <property type="term" value="P:DNA topological change"/>
    <property type="evidence" value="ECO:0007669"/>
    <property type="project" value="InterPro"/>
</dbReference>
<dbReference type="GO" id="GO:0000819">
    <property type="term" value="P:sister chromatid segregation"/>
    <property type="evidence" value="ECO:0007669"/>
    <property type="project" value="TreeGrafter"/>
</dbReference>
<reference evidence="15" key="1">
    <citation type="journal article" date="2020" name="Nature">
        <title>Giant virus diversity and host interactions through global metagenomics.</title>
        <authorList>
            <person name="Schulz F."/>
            <person name="Roux S."/>
            <person name="Paez-Espino D."/>
            <person name="Jungbluth S."/>
            <person name="Walsh D.A."/>
            <person name="Denef V.J."/>
            <person name="McMahon K.D."/>
            <person name="Konstantinidis K.T."/>
            <person name="Eloe-Fadrosh E.A."/>
            <person name="Kyrpides N.C."/>
            <person name="Woyke T."/>
        </authorList>
    </citation>
    <scope>NUCLEOTIDE SEQUENCE</scope>
    <source>
        <strain evidence="15">GVMAG-M-3300020169-51</strain>
    </source>
</reference>
<dbReference type="FunFam" id="3.90.199.10:FF:000002">
    <property type="entry name" value="DNA topoisomerase 2"/>
    <property type="match status" value="1"/>
</dbReference>
<dbReference type="InterPro" id="IPR031660">
    <property type="entry name" value="TOPRIM_C"/>
</dbReference>
<dbReference type="EMBL" id="MN739291">
    <property type="protein sequence ID" value="QHS97205.1"/>
    <property type="molecule type" value="Genomic_DNA"/>
</dbReference>
<keyword evidence="7" id="KW-0547">Nucleotide-binding</keyword>
<dbReference type="FunFam" id="3.30.230.10:FF:000008">
    <property type="entry name" value="DNA topoisomerase 2"/>
    <property type="match status" value="1"/>
</dbReference>
<dbReference type="EC" id="5.6.2.2" evidence="5"/>
<dbReference type="Gene3D" id="3.30.1490.30">
    <property type="match status" value="1"/>
</dbReference>
<dbReference type="Pfam" id="PF16898">
    <property type="entry name" value="TOPRIM_C"/>
    <property type="match status" value="1"/>
</dbReference>
<dbReference type="PROSITE" id="PS50880">
    <property type="entry name" value="TOPRIM"/>
    <property type="match status" value="1"/>
</dbReference>
<evidence type="ECO:0000259" key="13">
    <source>
        <dbReference type="PROSITE" id="PS50880"/>
    </source>
</evidence>
<dbReference type="FunFam" id="3.30.1490.30:FF:000001">
    <property type="entry name" value="DNA topoisomerase 2"/>
    <property type="match status" value="1"/>
</dbReference>
<dbReference type="PRINTS" id="PR00418">
    <property type="entry name" value="TPI2FAMILY"/>
</dbReference>
<evidence type="ECO:0000259" key="14">
    <source>
        <dbReference type="PROSITE" id="PS52040"/>
    </source>
</evidence>
<dbReference type="SMART" id="SM00433">
    <property type="entry name" value="TOP2c"/>
    <property type="match status" value="1"/>
</dbReference>
<dbReference type="Gene3D" id="1.10.268.10">
    <property type="entry name" value="Topoisomerase, domain 3"/>
    <property type="match status" value="1"/>
</dbReference>
<dbReference type="PROSITE" id="PS52040">
    <property type="entry name" value="TOPO_IIA"/>
    <property type="match status" value="1"/>
</dbReference>
<dbReference type="InterPro" id="IPR014721">
    <property type="entry name" value="Ribsml_uS5_D2-typ_fold_subgr"/>
</dbReference>
<evidence type="ECO:0000256" key="2">
    <source>
        <dbReference type="ARBA" id="ARBA00001913"/>
    </source>
</evidence>